<name>A0A918EWT3_9ACTN</name>
<feature type="transmembrane region" description="Helical" evidence="2">
    <location>
        <begin position="285"/>
        <end position="305"/>
    </location>
</feature>
<sequence>MTRAGTRSGTSGDPLRIHGGPHRTSGGTFRVSHRNLRWAGSGPSAVRPPGTRADGSPGHPYAPQHSRAGPSPRCLGSVPLRDALSATLLALACLLAPCGTLAAWATLGLADTGRYVDTIAPLATDPAVRDAVADAVDDEVVRTLAPAPANADTGTDAALTSFVRDAVHSFTRTEAFRTAWEAGNRAVHDAVLHALRDDTAPRGPVTVDLAPVTAQLKQRLAADRMPYAHRIPVEHTAVPVVPAEEVAGLRKGYHVLDAAAFWLPLATVVLAVTGIAVAARRRRALTATGLGTALGGALLALAVAVGRRLTLADLPDRLHRPAAAAIYDALTATLRTASWLLLALGLTVALVSWLAGRHAARRDAPPPVAAPDGRFRQPPATLPGP</sequence>
<feature type="region of interest" description="Disordered" evidence="1">
    <location>
        <begin position="362"/>
        <end position="385"/>
    </location>
</feature>
<organism evidence="3 4">
    <name type="scientific">Streptomyces pilosus</name>
    <dbReference type="NCBI Taxonomy" id="28893"/>
    <lineage>
        <taxon>Bacteria</taxon>
        <taxon>Bacillati</taxon>
        <taxon>Actinomycetota</taxon>
        <taxon>Actinomycetes</taxon>
        <taxon>Kitasatosporales</taxon>
        <taxon>Streptomycetaceae</taxon>
        <taxon>Streptomyces</taxon>
    </lineage>
</organism>
<feature type="transmembrane region" description="Helical" evidence="2">
    <location>
        <begin position="83"/>
        <end position="105"/>
    </location>
</feature>
<comment type="caution">
    <text evidence="3">The sequence shown here is derived from an EMBL/GenBank/DDBJ whole genome shotgun (WGS) entry which is preliminary data.</text>
</comment>
<dbReference type="EMBL" id="BMTU01000003">
    <property type="protein sequence ID" value="GGQ73411.1"/>
    <property type="molecule type" value="Genomic_DNA"/>
</dbReference>
<feature type="transmembrane region" description="Helical" evidence="2">
    <location>
        <begin position="337"/>
        <end position="356"/>
    </location>
</feature>
<evidence type="ECO:0000313" key="3">
    <source>
        <dbReference type="EMBL" id="GGQ73411.1"/>
    </source>
</evidence>
<evidence type="ECO:0000313" key="4">
    <source>
        <dbReference type="Proteomes" id="UP000656732"/>
    </source>
</evidence>
<keyword evidence="2" id="KW-0812">Transmembrane</keyword>
<feature type="transmembrane region" description="Helical" evidence="2">
    <location>
        <begin position="259"/>
        <end position="278"/>
    </location>
</feature>
<evidence type="ECO:0000256" key="1">
    <source>
        <dbReference type="SAM" id="MobiDB-lite"/>
    </source>
</evidence>
<reference evidence="3" key="1">
    <citation type="journal article" date="2014" name="Int. J. Syst. Evol. Microbiol.">
        <title>Complete genome sequence of Corynebacterium casei LMG S-19264T (=DSM 44701T), isolated from a smear-ripened cheese.</title>
        <authorList>
            <consortium name="US DOE Joint Genome Institute (JGI-PGF)"/>
            <person name="Walter F."/>
            <person name="Albersmeier A."/>
            <person name="Kalinowski J."/>
            <person name="Ruckert C."/>
        </authorList>
    </citation>
    <scope>NUCLEOTIDE SEQUENCE</scope>
    <source>
        <strain evidence="3">JCM 4403</strain>
    </source>
</reference>
<keyword evidence="2" id="KW-1133">Transmembrane helix</keyword>
<evidence type="ECO:0008006" key="5">
    <source>
        <dbReference type="Google" id="ProtNLM"/>
    </source>
</evidence>
<protein>
    <recommendedName>
        <fullName evidence="5">Integral membrane protein</fullName>
    </recommendedName>
</protein>
<keyword evidence="2" id="KW-0472">Membrane</keyword>
<feature type="compositionally biased region" description="Polar residues" evidence="1">
    <location>
        <begin position="1"/>
        <end position="11"/>
    </location>
</feature>
<evidence type="ECO:0000256" key="2">
    <source>
        <dbReference type="SAM" id="Phobius"/>
    </source>
</evidence>
<dbReference type="Proteomes" id="UP000656732">
    <property type="component" value="Unassembled WGS sequence"/>
</dbReference>
<reference evidence="3" key="2">
    <citation type="submission" date="2020-09" db="EMBL/GenBank/DDBJ databases">
        <authorList>
            <person name="Sun Q."/>
            <person name="Ohkuma M."/>
        </authorList>
    </citation>
    <scope>NUCLEOTIDE SEQUENCE</scope>
    <source>
        <strain evidence="3">JCM 4403</strain>
    </source>
</reference>
<accession>A0A918EWT3</accession>
<dbReference type="AlphaFoldDB" id="A0A918EWT3"/>
<proteinExistence type="predicted"/>
<keyword evidence="4" id="KW-1185">Reference proteome</keyword>
<gene>
    <name evidence="3" type="ORF">GCM10010280_19640</name>
</gene>
<feature type="region of interest" description="Disordered" evidence="1">
    <location>
        <begin position="1"/>
        <end position="70"/>
    </location>
</feature>